<proteinExistence type="predicted"/>
<keyword evidence="5" id="KW-1185">Reference proteome</keyword>
<dbReference type="OrthoDB" id="10501217at2759"/>
<comment type="caution">
    <text evidence="4">The sequence shown here is derived from an EMBL/GenBank/DDBJ whole genome shotgun (WGS) entry which is preliminary data.</text>
</comment>
<dbReference type="STRING" id="53326.A0A016VNB1"/>
<evidence type="ECO:0000313" key="5">
    <source>
        <dbReference type="Proteomes" id="UP000024635"/>
    </source>
</evidence>
<feature type="compositionally biased region" description="Low complexity" evidence="2">
    <location>
        <begin position="177"/>
        <end position="186"/>
    </location>
</feature>
<reference evidence="5" key="1">
    <citation type="journal article" date="2015" name="Nat. Genet.">
        <title>The genome and transcriptome of the zoonotic hookworm Ancylostoma ceylanicum identify infection-specific gene families.</title>
        <authorList>
            <person name="Schwarz E.M."/>
            <person name="Hu Y."/>
            <person name="Antoshechkin I."/>
            <person name="Miller M.M."/>
            <person name="Sternberg P.W."/>
            <person name="Aroian R.V."/>
        </authorList>
    </citation>
    <scope>NUCLEOTIDE SEQUENCE</scope>
    <source>
        <strain evidence="5">HY135</strain>
    </source>
</reference>
<name>A0A016VNB1_9BILA</name>
<gene>
    <name evidence="4" type="primary">Acey_s0008.g69</name>
    <name evidence="4" type="ORF">Y032_0008g69</name>
</gene>
<dbReference type="Pfam" id="PF01549">
    <property type="entry name" value="ShK"/>
    <property type="match status" value="1"/>
</dbReference>
<dbReference type="InterPro" id="IPR003582">
    <property type="entry name" value="ShKT_dom"/>
</dbReference>
<comment type="caution">
    <text evidence="1">Lacks conserved residue(s) required for the propagation of feature annotation.</text>
</comment>
<protein>
    <recommendedName>
        <fullName evidence="3">ShKT domain-containing protein</fullName>
    </recommendedName>
</protein>
<feature type="region of interest" description="Disordered" evidence="2">
    <location>
        <begin position="1"/>
        <end position="87"/>
    </location>
</feature>
<evidence type="ECO:0000259" key="3">
    <source>
        <dbReference type="PROSITE" id="PS51670"/>
    </source>
</evidence>
<dbReference type="EMBL" id="JARK01001344">
    <property type="protein sequence ID" value="EYC28268.1"/>
    <property type="molecule type" value="Genomic_DNA"/>
</dbReference>
<feature type="domain" description="ShKT" evidence="3">
    <location>
        <begin position="259"/>
        <end position="295"/>
    </location>
</feature>
<evidence type="ECO:0000256" key="1">
    <source>
        <dbReference type="PROSITE-ProRule" id="PRU01005"/>
    </source>
</evidence>
<feature type="compositionally biased region" description="Low complexity" evidence="2">
    <location>
        <begin position="54"/>
        <end position="80"/>
    </location>
</feature>
<sequence>MSTGEGASLTLSPRSTPINRYAPKSVSQQLQLPKPLNFPRTSLANTVEAPPPSITTTEATTTTTPTTTTTTTTTETTITEAPPPPVPPTTMLPQFIFKWMTPSVPTAPLFFTLPTTTTSVPPQTHISTEVMPPQFAITNAPVRFVALIRGGNPSEPGNEQWVWHDSESNAGRHRHTTTTTTTTTTTIPPTVSTFRRRVFRPNAIRPVFISSEARSQRLRQQQASIEAMRQRARVGDRFSSRWVGSVTFDRPMSTLTQNCFDRSPWCAAWMDRNPQVCIVSSIFMRRDCSRTCRFC</sequence>
<evidence type="ECO:0000313" key="4">
    <source>
        <dbReference type="EMBL" id="EYC28268.1"/>
    </source>
</evidence>
<evidence type="ECO:0000256" key="2">
    <source>
        <dbReference type="SAM" id="MobiDB-lite"/>
    </source>
</evidence>
<feature type="compositionally biased region" description="Polar residues" evidence="2">
    <location>
        <begin position="1"/>
        <end position="18"/>
    </location>
</feature>
<dbReference type="PROSITE" id="PS51670">
    <property type="entry name" value="SHKT"/>
    <property type="match status" value="1"/>
</dbReference>
<dbReference type="AlphaFoldDB" id="A0A016VNB1"/>
<accession>A0A016VNB1</accession>
<feature type="region of interest" description="Disordered" evidence="2">
    <location>
        <begin position="169"/>
        <end position="188"/>
    </location>
</feature>
<organism evidence="4 5">
    <name type="scientific">Ancylostoma ceylanicum</name>
    <dbReference type="NCBI Taxonomy" id="53326"/>
    <lineage>
        <taxon>Eukaryota</taxon>
        <taxon>Metazoa</taxon>
        <taxon>Ecdysozoa</taxon>
        <taxon>Nematoda</taxon>
        <taxon>Chromadorea</taxon>
        <taxon>Rhabditida</taxon>
        <taxon>Rhabditina</taxon>
        <taxon>Rhabditomorpha</taxon>
        <taxon>Strongyloidea</taxon>
        <taxon>Ancylostomatidae</taxon>
        <taxon>Ancylostomatinae</taxon>
        <taxon>Ancylostoma</taxon>
    </lineage>
</organism>
<dbReference type="Proteomes" id="UP000024635">
    <property type="component" value="Unassembled WGS sequence"/>
</dbReference>